<dbReference type="Gene3D" id="3.40.50.970">
    <property type="match status" value="2"/>
</dbReference>
<accession>A0A9W6R4K0</accession>
<comment type="caution">
    <text evidence="8">The sequence shown here is derived from an EMBL/GenBank/DDBJ whole genome shotgun (WGS) entry which is preliminary data.</text>
</comment>
<dbReference type="GO" id="GO:0003984">
    <property type="term" value="F:acetolactate synthase activity"/>
    <property type="evidence" value="ECO:0007669"/>
    <property type="project" value="TreeGrafter"/>
</dbReference>
<dbReference type="GO" id="GO:0050660">
    <property type="term" value="F:flavin adenine dinucleotide binding"/>
    <property type="evidence" value="ECO:0007669"/>
    <property type="project" value="TreeGrafter"/>
</dbReference>
<dbReference type="InterPro" id="IPR045229">
    <property type="entry name" value="TPP_enz"/>
</dbReference>
<feature type="domain" description="Thiamine pyrophosphate enzyme central" evidence="5">
    <location>
        <begin position="186"/>
        <end position="319"/>
    </location>
</feature>
<feature type="compositionally biased region" description="Pro residues" evidence="4">
    <location>
        <begin position="331"/>
        <end position="342"/>
    </location>
</feature>
<dbReference type="InterPro" id="IPR012000">
    <property type="entry name" value="Thiamin_PyroP_enz_cen_dom"/>
</dbReference>
<organism evidence="8 9">
    <name type="scientific">Amycolatopsis taiwanensis</name>
    <dbReference type="NCBI Taxonomy" id="342230"/>
    <lineage>
        <taxon>Bacteria</taxon>
        <taxon>Bacillati</taxon>
        <taxon>Actinomycetota</taxon>
        <taxon>Actinomycetes</taxon>
        <taxon>Pseudonocardiales</taxon>
        <taxon>Pseudonocardiaceae</taxon>
        <taxon>Amycolatopsis</taxon>
    </lineage>
</organism>
<dbReference type="GO" id="GO:0000287">
    <property type="term" value="F:magnesium ion binding"/>
    <property type="evidence" value="ECO:0007669"/>
    <property type="project" value="InterPro"/>
</dbReference>
<proteinExistence type="inferred from homology"/>
<evidence type="ECO:0000256" key="3">
    <source>
        <dbReference type="RuleBase" id="RU362132"/>
    </source>
</evidence>
<dbReference type="Gene3D" id="3.40.50.1220">
    <property type="entry name" value="TPP-binding domain"/>
    <property type="match status" value="1"/>
</dbReference>
<dbReference type="EMBL" id="BSTI01000015">
    <property type="protein sequence ID" value="GLY69138.1"/>
    <property type="molecule type" value="Genomic_DNA"/>
</dbReference>
<dbReference type="PANTHER" id="PTHR18968:SF133">
    <property type="entry name" value="BENZOYLFORMATE DECARBOXYLASE"/>
    <property type="match status" value="1"/>
</dbReference>
<dbReference type="PROSITE" id="PS00187">
    <property type="entry name" value="TPP_ENZYMES"/>
    <property type="match status" value="1"/>
</dbReference>
<dbReference type="CDD" id="cd07035">
    <property type="entry name" value="TPP_PYR_POX_like"/>
    <property type="match status" value="1"/>
</dbReference>
<keyword evidence="9" id="KW-1185">Reference proteome</keyword>
<dbReference type="RefSeq" id="WP_285488831.1">
    <property type="nucleotide sequence ID" value="NZ_BSTI01000015.1"/>
</dbReference>
<evidence type="ECO:0000259" key="5">
    <source>
        <dbReference type="Pfam" id="PF00205"/>
    </source>
</evidence>
<comment type="similarity">
    <text evidence="1 3">Belongs to the TPP enzyme family.</text>
</comment>
<evidence type="ECO:0000313" key="9">
    <source>
        <dbReference type="Proteomes" id="UP001165136"/>
    </source>
</evidence>
<gene>
    <name evidence="8" type="primary">mdlC</name>
    <name evidence="8" type="ORF">Atai01_57570</name>
</gene>
<keyword evidence="2 3" id="KW-0786">Thiamine pyrophosphate</keyword>
<evidence type="ECO:0000313" key="8">
    <source>
        <dbReference type="EMBL" id="GLY69138.1"/>
    </source>
</evidence>
<dbReference type="InterPro" id="IPR012001">
    <property type="entry name" value="Thiamin_PyroP_enz_TPP-bd_dom"/>
</dbReference>
<dbReference type="CDD" id="cd02002">
    <property type="entry name" value="TPP_BFDC"/>
    <property type="match status" value="1"/>
</dbReference>
<evidence type="ECO:0000256" key="4">
    <source>
        <dbReference type="SAM" id="MobiDB-lite"/>
    </source>
</evidence>
<dbReference type="InterPro" id="IPR029035">
    <property type="entry name" value="DHS-like_NAD/FAD-binding_dom"/>
</dbReference>
<dbReference type="AlphaFoldDB" id="A0A9W6R4K0"/>
<sequence>MTTVRDAVRALMRQWGLTTVFGNPGSTELGFLADWPDDFRYVLGLQESSVVAMADAFAQLTSNAAMVNLHSSGGTGHGLGSVVTAFHNRAPLVVLAGQQSRSLLPHDPFLGVLDPTELPRPYVKWSYQPARAVDVPAAFARAYHLAVQPPSGPVFLFVPADDWEQPAEVPPAAPRVAPFAADVGALAKVAAALDASARPALVVGAAVDADHAVSEVVELAEKALTAVWAAPFAARSSFPENHPLFAGFLPPNRSGVAAALAGHDCVVVLGAPAFTYHVTSPEDGPAFPPLHVLSDDPQVLARAPQAAGVLAPAKSAAETLTRLIGRTSRPAPEPRTPPPAAGPPGTGEPLSAAFVYRTLDDLLPENALVVEEAPTHRPDLQAQLPIVPPRGFLTMASGVLGYGLPAAVGAALAQPTRPVVAVLGDGSSMYGIQALWTAARQQTAVVFVILDNGGYGAVRKHSVRSGAGKVPGIELGGLDFTALARGMGCDAQRVESAEELRSALTAALASPAPTLLHVPVS</sequence>
<dbReference type="SUPFAM" id="SSF52467">
    <property type="entry name" value="DHS-like NAD/FAD-binding domain"/>
    <property type="match status" value="1"/>
</dbReference>
<evidence type="ECO:0000256" key="1">
    <source>
        <dbReference type="ARBA" id="ARBA00007812"/>
    </source>
</evidence>
<dbReference type="InterPro" id="IPR011766">
    <property type="entry name" value="TPP_enzyme_TPP-bd"/>
</dbReference>
<reference evidence="8" key="1">
    <citation type="submission" date="2023-03" db="EMBL/GenBank/DDBJ databases">
        <title>Amycolatopsis taiwanensis NBRC 103393.</title>
        <authorList>
            <person name="Ichikawa N."/>
            <person name="Sato H."/>
            <person name="Tonouchi N."/>
        </authorList>
    </citation>
    <scope>NUCLEOTIDE SEQUENCE</scope>
    <source>
        <strain evidence="8">NBRC 103393</strain>
    </source>
</reference>
<feature type="region of interest" description="Disordered" evidence="4">
    <location>
        <begin position="324"/>
        <end position="347"/>
    </location>
</feature>
<dbReference type="Proteomes" id="UP001165136">
    <property type="component" value="Unassembled WGS sequence"/>
</dbReference>
<dbReference type="Pfam" id="PF02775">
    <property type="entry name" value="TPP_enzyme_C"/>
    <property type="match status" value="1"/>
</dbReference>
<dbReference type="Pfam" id="PF00205">
    <property type="entry name" value="TPP_enzyme_M"/>
    <property type="match status" value="1"/>
</dbReference>
<dbReference type="GO" id="GO:0030976">
    <property type="term" value="F:thiamine pyrophosphate binding"/>
    <property type="evidence" value="ECO:0007669"/>
    <property type="project" value="InterPro"/>
</dbReference>
<evidence type="ECO:0000259" key="7">
    <source>
        <dbReference type="Pfam" id="PF02776"/>
    </source>
</evidence>
<dbReference type="NCBIfam" id="NF005485">
    <property type="entry name" value="PRK07092.1"/>
    <property type="match status" value="1"/>
</dbReference>
<protein>
    <submittedName>
        <fullName evidence="8">Benzoylformate decarboxylase</fullName>
    </submittedName>
</protein>
<evidence type="ECO:0000256" key="2">
    <source>
        <dbReference type="ARBA" id="ARBA00023052"/>
    </source>
</evidence>
<name>A0A9W6R4K0_9PSEU</name>
<feature type="domain" description="Thiamine pyrophosphate enzyme N-terminal TPP-binding" evidence="7">
    <location>
        <begin position="3"/>
        <end position="110"/>
    </location>
</feature>
<dbReference type="Pfam" id="PF02776">
    <property type="entry name" value="TPP_enzyme_N"/>
    <property type="match status" value="1"/>
</dbReference>
<dbReference type="SUPFAM" id="SSF52518">
    <property type="entry name" value="Thiamin diphosphate-binding fold (THDP-binding)"/>
    <property type="match status" value="2"/>
</dbReference>
<dbReference type="InterPro" id="IPR029061">
    <property type="entry name" value="THDP-binding"/>
</dbReference>
<evidence type="ECO:0000259" key="6">
    <source>
        <dbReference type="Pfam" id="PF02775"/>
    </source>
</evidence>
<dbReference type="InterPro" id="IPR000399">
    <property type="entry name" value="TPP-bd_CS"/>
</dbReference>
<dbReference type="PANTHER" id="PTHR18968">
    <property type="entry name" value="THIAMINE PYROPHOSPHATE ENZYMES"/>
    <property type="match status" value="1"/>
</dbReference>
<feature type="domain" description="Thiamine pyrophosphate enzyme TPP-binding" evidence="6">
    <location>
        <begin position="383"/>
        <end position="518"/>
    </location>
</feature>